<dbReference type="AlphaFoldDB" id="A0A418MMV0"/>
<reference evidence="1 2" key="1">
    <citation type="submission" date="2018-08" db="EMBL/GenBank/DDBJ databases">
        <title>Jishengella sp. nov., isolated from a root of Azadirachta indica A. Juss. var. siamensis Valenton.</title>
        <authorList>
            <person name="Kuncharoen N."/>
            <person name="Tanasupawat S."/>
            <person name="Kudo T."/>
            <person name="Ohkuma M."/>
        </authorList>
    </citation>
    <scope>NUCLEOTIDE SEQUENCE [LARGE SCALE GENOMIC DNA]</scope>
    <source>
        <strain evidence="1 2">AZ1-13</strain>
    </source>
</reference>
<sequence>MSARTMLSAAVMAHPRRSVAVARLRQQLPGLNVALDPRPDGPPTSVRSAAIAWGAVAPVATHHLVLEDDALPCTDLLDGCTALAQRFPAAAVALFVNDSARTAAVARMAVWSGRDVAPVIDIYVPTQGLILPAETARGLAAFLSAHDDLAEAGDIATLRYLCAEGIAVLVAVPNLVDHDDLSSIIGNDDHGRRGSACYLGHRSDAGTCRQLELPEIIPYLSESTTRSILTSTPAADRSFRGRTADLLAVRPLPNDLARRSEAAGLPPAVPGRPVYELWVTAVASGMLLTGGGHCGPDEVRRHAATPAGRAAAASMAPGGLDRSVPRSLLANEAGLLTDIVLHGVTVGADAGVTRRWPTASDLLSTVAPQRREAAAPR</sequence>
<comment type="caution">
    <text evidence="1">The sequence shown here is derived from an EMBL/GenBank/DDBJ whole genome shotgun (WGS) entry which is preliminary data.</text>
</comment>
<protein>
    <submittedName>
        <fullName evidence="1">Uncharacterized protein</fullName>
    </submittedName>
</protein>
<gene>
    <name evidence="1" type="ORF">D2L64_26230</name>
</gene>
<organism evidence="1 2">
    <name type="scientific">Micromonospora radicis</name>
    <dbReference type="NCBI Taxonomy" id="1894971"/>
    <lineage>
        <taxon>Bacteria</taxon>
        <taxon>Bacillati</taxon>
        <taxon>Actinomycetota</taxon>
        <taxon>Actinomycetes</taxon>
        <taxon>Micromonosporales</taxon>
        <taxon>Micromonosporaceae</taxon>
        <taxon>Micromonospora</taxon>
    </lineage>
</organism>
<evidence type="ECO:0000313" key="2">
    <source>
        <dbReference type="Proteomes" id="UP000283832"/>
    </source>
</evidence>
<dbReference type="Proteomes" id="UP000283832">
    <property type="component" value="Unassembled WGS sequence"/>
</dbReference>
<accession>A0A418MMV0</accession>
<dbReference type="EMBL" id="QXEC01000046">
    <property type="protein sequence ID" value="RIV30246.1"/>
    <property type="molecule type" value="Genomic_DNA"/>
</dbReference>
<evidence type="ECO:0000313" key="1">
    <source>
        <dbReference type="EMBL" id="RIV30246.1"/>
    </source>
</evidence>
<keyword evidence="2" id="KW-1185">Reference proteome</keyword>
<proteinExistence type="predicted"/>
<name>A0A418MMV0_9ACTN</name>